<dbReference type="Proteomes" id="UP000325440">
    <property type="component" value="Unassembled WGS sequence"/>
</dbReference>
<name>A0A5E4M8C4_9HEMI</name>
<evidence type="ECO:0000313" key="1">
    <source>
        <dbReference type="EMBL" id="VVC25621.1"/>
    </source>
</evidence>
<dbReference type="PANTHER" id="PTHR45749">
    <property type="match status" value="1"/>
</dbReference>
<dbReference type="AlphaFoldDB" id="A0A5E4M8C4"/>
<organism evidence="1 2">
    <name type="scientific">Cinara cedri</name>
    <dbReference type="NCBI Taxonomy" id="506608"/>
    <lineage>
        <taxon>Eukaryota</taxon>
        <taxon>Metazoa</taxon>
        <taxon>Ecdysozoa</taxon>
        <taxon>Arthropoda</taxon>
        <taxon>Hexapoda</taxon>
        <taxon>Insecta</taxon>
        <taxon>Pterygota</taxon>
        <taxon>Neoptera</taxon>
        <taxon>Paraneoptera</taxon>
        <taxon>Hemiptera</taxon>
        <taxon>Sternorrhyncha</taxon>
        <taxon>Aphidomorpha</taxon>
        <taxon>Aphidoidea</taxon>
        <taxon>Aphididae</taxon>
        <taxon>Lachninae</taxon>
        <taxon>Cinara</taxon>
    </lineage>
</organism>
<dbReference type="OrthoDB" id="6605172at2759"/>
<evidence type="ECO:0000313" key="2">
    <source>
        <dbReference type="Proteomes" id="UP000325440"/>
    </source>
</evidence>
<reference evidence="1 2" key="1">
    <citation type="submission" date="2019-08" db="EMBL/GenBank/DDBJ databases">
        <authorList>
            <person name="Alioto T."/>
            <person name="Alioto T."/>
            <person name="Gomez Garrido J."/>
        </authorList>
    </citation>
    <scope>NUCLEOTIDE SEQUENCE [LARGE SCALE GENOMIC DNA]</scope>
</reference>
<gene>
    <name evidence="1" type="ORF">CINCED_3A009232</name>
</gene>
<protein>
    <submittedName>
        <fullName evidence="1">Uncharacterized protein</fullName>
    </submittedName>
</protein>
<keyword evidence="2" id="KW-1185">Reference proteome</keyword>
<proteinExistence type="predicted"/>
<dbReference type="PANTHER" id="PTHR45749:SF21">
    <property type="entry name" value="DUF4371 DOMAIN-CONTAINING PROTEIN"/>
    <property type="match status" value="1"/>
</dbReference>
<accession>A0A5E4M8C4</accession>
<dbReference type="EMBL" id="CABPRJ010000016">
    <property type="protein sequence ID" value="VVC25621.1"/>
    <property type="molecule type" value="Genomic_DNA"/>
</dbReference>
<sequence>MADKTSDVGHHKQLPIIVRYFDANINRSQETFVSLKRMTSVTAEFIFKTLLIAVCFDGASTMSCNINGVQMRCKEQNNEIMNVHYLNLTLFNAVYEKNTKKVVKNQLIFDFLGTIQFVHNYIESRKMRHSTLERVIKETEITLLTLKSYSITQWACRAETIKLLKITIMF</sequence>